<dbReference type="InterPro" id="IPR013103">
    <property type="entry name" value="RVT_2"/>
</dbReference>
<protein>
    <submittedName>
        <fullName evidence="2">Retrovirus-related Pol polyprotein from transposon RE1</fullName>
    </submittedName>
</protein>
<dbReference type="Proteomes" id="UP001289374">
    <property type="component" value="Unassembled WGS sequence"/>
</dbReference>
<evidence type="ECO:0000313" key="3">
    <source>
        <dbReference type="Proteomes" id="UP001289374"/>
    </source>
</evidence>
<feature type="domain" description="Reverse transcriptase Ty1/copia-type" evidence="1">
    <location>
        <begin position="153"/>
        <end position="235"/>
    </location>
</feature>
<gene>
    <name evidence="2" type="ORF">Sango_1170400</name>
</gene>
<proteinExistence type="predicted"/>
<name>A0AAE1WVT7_9LAMI</name>
<keyword evidence="3" id="KW-1185">Reference proteome</keyword>
<evidence type="ECO:0000259" key="1">
    <source>
        <dbReference type="Pfam" id="PF07727"/>
    </source>
</evidence>
<reference evidence="2" key="2">
    <citation type="journal article" date="2024" name="Plant">
        <title>Genomic evolution and insights into agronomic trait innovations of Sesamum species.</title>
        <authorList>
            <person name="Miao H."/>
            <person name="Wang L."/>
            <person name="Qu L."/>
            <person name="Liu H."/>
            <person name="Sun Y."/>
            <person name="Le M."/>
            <person name="Wang Q."/>
            <person name="Wei S."/>
            <person name="Zheng Y."/>
            <person name="Lin W."/>
            <person name="Duan Y."/>
            <person name="Cao H."/>
            <person name="Xiong S."/>
            <person name="Wang X."/>
            <person name="Wei L."/>
            <person name="Li C."/>
            <person name="Ma Q."/>
            <person name="Ju M."/>
            <person name="Zhao R."/>
            <person name="Li G."/>
            <person name="Mu C."/>
            <person name="Tian Q."/>
            <person name="Mei H."/>
            <person name="Zhang T."/>
            <person name="Gao T."/>
            <person name="Zhang H."/>
        </authorList>
    </citation>
    <scope>NUCLEOTIDE SEQUENCE</scope>
    <source>
        <strain evidence="2">K16</strain>
    </source>
</reference>
<evidence type="ECO:0000313" key="2">
    <source>
        <dbReference type="EMBL" id="KAK4400643.1"/>
    </source>
</evidence>
<sequence>MSRTSRLGIEGHMETFIKYCSRVSSAEDIGRMCSFSGLAGKNDAISSEPSVPIDGVPVLRRSTKESRPPERYGFVGLTNQLDNDPRTYGEAMSDIESDKWLEAMKSEMDLIAFKARLVAKGYTQRPGFDSEETYSPVAMAKSIQILLAITAWSIYNLKQASRSWNTYFDEAIRGYDFIKNEHDPCVYKKISGSSIAYLALYVDDILLISDDIKMLGDIKTWLSTQFSTKDMGEASS</sequence>
<feature type="domain" description="Reverse transcriptase Ty1/copia-type" evidence="1">
    <location>
        <begin position="98"/>
        <end position="151"/>
    </location>
</feature>
<dbReference type="EMBL" id="JACGWL010000006">
    <property type="protein sequence ID" value="KAK4400643.1"/>
    <property type="molecule type" value="Genomic_DNA"/>
</dbReference>
<dbReference type="AlphaFoldDB" id="A0AAE1WVT7"/>
<reference evidence="2" key="1">
    <citation type="submission" date="2020-06" db="EMBL/GenBank/DDBJ databases">
        <authorList>
            <person name="Li T."/>
            <person name="Hu X."/>
            <person name="Zhang T."/>
            <person name="Song X."/>
            <person name="Zhang H."/>
            <person name="Dai N."/>
            <person name="Sheng W."/>
            <person name="Hou X."/>
            <person name="Wei L."/>
        </authorList>
    </citation>
    <scope>NUCLEOTIDE SEQUENCE</scope>
    <source>
        <strain evidence="2">K16</strain>
        <tissue evidence="2">Leaf</tissue>
    </source>
</reference>
<dbReference type="Pfam" id="PF07727">
    <property type="entry name" value="RVT_2"/>
    <property type="match status" value="2"/>
</dbReference>
<comment type="caution">
    <text evidence="2">The sequence shown here is derived from an EMBL/GenBank/DDBJ whole genome shotgun (WGS) entry which is preliminary data.</text>
</comment>
<organism evidence="2 3">
    <name type="scientific">Sesamum angolense</name>
    <dbReference type="NCBI Taxonomy" id="2727404"/>
    <lineage>
        <taxon>Eukaryota</taxon>
        <taxon>Viridiplantae</taxon>
        <taxon>Streptophyta</taxon>
        <taxon>Embryophyta</taxon>
        <taxon>Tracheophyta</taxon>
        <taxon>Spermatophyta</taxon>
        <taxon>Magnoliopsida</taxon>
        <taxon>eudicotyledons</taxon>
        <taxon>Gunneridae</taxon>
        <taxon>Pentapetalae</taxon>
        <taxon>asterids</taxon>
        <taxon>lamiids</taxon>
        <taxon>Lamiales</taxon>
        <taxon>Pedaliaceae</taxon>
        <taxon>Sesamum</taxon>
    </lineage>
</organism>
<accession>A0AAE1WVT7</accession>